<comment type="caution">
    <text evidence="12">The sequence shown here is derived from an EMBL/GenBank/DDBJ whole genome shotgun (WGS) entry which is preliminary data.</text>
</comment>
<dbReference type="AlphaFoldDB" id="A0A1E2UP47"/>
<keyword evidence="3" id="KW-0328">Glycosyltransferase</keyword>
<dbReference type="EMBL" id="LVJZ01000003">
    <property type="protein sequence ID" value="ODB96523.1"/>
    <property type="molecule type" value="Genomic_DNA"/>
</dbReference>
<dbReference type="PANTHER" id="PTHR30582:SF24">
    <property type="entry name" value="L,D-TRANSPEPTIDASE ERFK_SRFK-RELATED"/>
    <property type="match status" value="1"/>
</dbReference>
<dbReference type="InterPro" id="IPR018392">
    <property type="entry name" value="LysM"/>
</dbReference>
<proteinExistence type="inferred from homology"/>
<dbReference type="OrthoDB" id="9787225at2"/>
<dbReference type="PANTHER" id="PTHR30582">
    <property type="entry name" value="L,D-TRANSPEPTIDASE"/>
    <property type="match status" value="1"/>
</dbReference>
<protein>
    <recommendedName>
        <fullName evidence="11">L,D-TPase catalytic domain-containing protein</fullName>
    </recommendedName>
</protein>
<keyword evidence="13" id="KW-1185">Reference proteome</keyword>
<sequence>MYHKQFYALLWLSLMSCSLMAVTFDLPEAGEDLVGRSFRYTTHYEETFSDIARIYDIGYRQMVAANPEVDPWLPGEGSEIVIPQQYILPPGPREGIVINLAELRLYYYPKDKPVVITYPIGIGREGWSTPTGKTSVIGKKKDPSWTVPESILKEHEEQGDPLPDVVPPGPDNPLGSHAIYLGMSGYLLHGTNKPYGVGMRVSHGCIRLYPENISNFFKEVDTGIPVRIIDKPYKAGWLDGELYVQVHPPLAEYVEERGHNQTDLVNAVISKLIEDKRRPDWKQLQNYADQKTGLPMPLYLLQGDEVADNH</sequence>
<dbReference type="InterPro" id="IPR038063">
    <property type="entry name" value="Transpep_catalytic_dom"/>
</dbReference>
<name>A0A1E2UP47_9GAMM</name>
<feature type="active site" description="Proton donor/acceptor" evidence="9">
    <location>
        <position position="189"/>
    </location>
</feature>
<dbReference type="PROSITE" id="PS52029">
    <property type="entry name" value="LD_TPASE"/>
    <property type="match status" value="1"/>
</dbReference>
<reference evidence="12 13" key="1">
    <citation type="submission" date="2016-03" db="EMBL/GenBank/DDBJ databases">
        <title>Chemosynthetic sulphur-oxidizing symbionts of marine invertebrate animals are capable of nitrogen fixation.</title>
        <authorList>
            <person name="Petersen J.M."/>
            <person name="Kemper A."/>
            <person name="Gruber-Vodicka H."/>
            <person name="Cardini U."/>
            <person name="Geest Mvander."/>
            <person name="Kleiner M."/>
            <person name="Bulgheresi S."/>
            <person name="Fussmann M."/>
            <person name="Herbold C."/>
            <person name="Seah B.K.B."/>
            <person name="Antony C.Paul."/>
            <person name="Liu D."/>
            <person name="Belitz A."/>
            <person name="Weber M."/>
        </authorList>
    </citation>
    <scope>NUCLEOTIDE SEQUENCE [LARGE SCALE GENOMIC DNA]</scope>
    <source>
        <strain evidence="12">G_D</strain>
    </source>
</reference>
<dbReference type="CDD" id="cd16913">
    <property type="entry name" value="YkuD_like"/>
    <property type="match status" value="1"/>
</dbReference>
<dbReference type="Pfam" id="PF03734">
    <property type="entry name" value="YkuD"/>
    <property type="match status" value="1"/>
</dbReference>
<organism evidence="12 13">
    <name type="scientific">Candidatus Thiodiazotropha endoloripes</name>
    <dbReference type="NCBI Taxonomy" id="1818881"/>
    <lineage>
        <taxon>Bacteria</taxon>
        <taxon>Pseudomonadati</taxon>
        <taxon>Pseudomonadota</taxon>
        <taxon>Gammaproteobacteria</taxon>
        <taxon>Chromatiales</taxon>
        <taxon>Sedimenticolaceae</taxon>
        <taxon>Candidatus Thiodiazotropha</taxon>
    </lineage>
</organism>
<evidence type="ECO:0000256" key="2">
    <source>
        <dbReference type="ARBA" id="ARBA00005992"/>
    </source>
</evidence>
<comment type="similarity">
    <text evidence="2">Belongs to the YkuD family.</text>
</comment>
<dbReference type="UniPathway" id="UPA00219"/>
<evidence type="ECO:0000256" key="1">
    <source>
        <dbReference type="ARBA" id="ARBA00004752"/>
    </source>
</evidence>
<feature type="chain" id="PRO_5009119049" description="L,D-TPase catalytic domain-containing protein" evidence="10">
    <location>
        <begin position="22"/>
        <end position="310"/>
    </location>
</feature>
<evidence type="ECO:0000256" key="3">
    <source>
        <dbReference type="ARBA" id="ARBA00022676"/>
    </source>
</evidence>
<feature type="signal peptide" evidence="10">
    <location>
        <begin position="1"/>
        <end position="21"/>
    </location>
</feature>
<dbReference type="SUPFAM" id="SSF141523">
    <property type="entry name" value="L,D-transpeptidase catalytic domain-like"/>
    <property type="match status" value="1"/>
</dbReference>
<evidence type="ECO:0000256" key="6">
    <source>
        <dbReference type="ARBA" id="ARBA00022960"/>
    </source>
</evidence>
<dbReference type="PROSITE" id="PS51257">
    <property type="entry name" value="PROKAR_LIPOPROTEIN"/>
    <property type="match status" value="1"/>
</dbReference>
<dbReference type="GO" id="GO:0016757">
    <property type="term" value="F:glycosyltransferase activity"/>
    <property type="evidence" value="ECO:0007669"/>
    <property type="project" value="UniProtKB-KW"/>
</dbReference>
<feature type="domain" description="L,D-TPase catalytic" evidence="11">
    <location>
        <begin position="94"/>
        <end position="229"/>
    </location>
</feature>
<keyword evidence="5" id="KW-0378">Hydrolase</keyword>
<keyword evidence="7 9" id="KW-0573">Peptidoglycan synthesis</keyword>
<evidence type="ECO:0000313" key="12">
    <source>
        <dbReference type="EMBL" id="ODB96523.1"/>
    </source>
</evidence>
<dbReference type="Gene3D" id="2.40.440.10">
    <property type="entry name" value="L,D-transpeptidase catalytic domain-like"/>
    <property type="match status" value="1"/>
</dbReference>
<gene>
    <name evidence="12" type="ORF">A3196_06985</name>
</gene>
<evidence type="ECO:0000256" key="9">
    <source>
        <dbReference type="PROSITE-ProRule" id="PRU01373"/>
    </source>
</evidence>
<evidence type="ECO:0000256" key="5">
    <source>
        <dbReference type="ARBA" id="ARBA00022801"/>
    </source>
</evidence>
<keyword evidence="4" id="KW-0808">Transferase</keyword>
<dbReference type="CDD" id="cd00118">
    <property type="entry name" value="LysM"/>
    <property type="match status" value="1"/>
</dbReference>
<dbReference type="GO" id="GO:0071972">
    <property type="term" value="F:peptidoglycan L,D-transpeptidase activity"/>
    <property type="evidence" value="ECO:0007669"/>
    <property type="project" value="TreeGrafter"/>
</dbReference>
<evidence type="ECO:0000256" key="7">
    <source>
        <dbReference type="ARBA" id="ARBA00022984"/>
    </source>
</evidence>
<evidence type="ECO:0000256" key="4">
    <source>
        <dbReference type="ARBA" id="ARBA00022679"/>
    </source>
</evidence>
<dbReference type="GO" id="GO:0018104">
    <property type="term" value="P:peptidoglycan-protein cross-linking"/>
    <property type="evidence" value="ECO:0007669"/>
    <property type="project" value="TreeGrafter"/>
</dbReference>
<keyword evidence="6 9" id="KW-0133">Cell shape</keyword>
<evidence type="ECO:0000313" key="13">
    <source>
        <dbReference type="Proteomes" id="UP000094849"/>
    </source>
</evidence>
<dbReference type="Proteomes" id="UP000094849">
    <property type="component" value="Unassembled WGS sequence"/>
</dbReference>
<comment type="pathway">
    <text evidence="1 9">Cell wall biogenesis; peptidoglycan biosynthesis.</text>
</comment>
<dbReference type="GO" id="GO:0071555">
    <property type="term" value="P:cell wall organization"/>
    <property type="evidence" value="ECO:0007669"/>
    <property type="project" value="UniProtKB-UniRule"/>
</dbReference>
<evidence type="ECO:0000256" key="10">
    <source>
        <dbReference type="SAM" id="SignalP"/>
    </source>
</evidence>
<dbReference type="InterPro" id="IPR005490">
    <property type="entry name" value="LD_TPept_cat_dom"/>
</dbReference>
<feature type="active site" description="Nucleophile" evidence="9">
    <location>
        <position position="205"/>
    </location>
</feature>
<dbReference type="GO" id="GO:0005576">
    <property type="term" value="C:extracellular region"/>
    <property type="evidence" value="ECO:0007669"/>
    <property type="project" value="TreeGrafter"/>
</dbReference>
<accession>A0A1E2UP47</accession>
<keyword evidence="10" id="KW-0732">Signal</keyword>
<evidence type="ECO:0000259" key="11">
    <source>
        <dbReference type="PROSITE" id="PS52029"/>
    </source>
</evidence>
<dbReference type="STRING" id="1818881.A3196_06985"/>
<dbReference type="GO" id="GO:0008360">
    <property type="term" value="P:regulation of cell shape"/>
    <property type="evidence" value="ECO:0007669"/>
    <property type="project" value="UniProtKB-UniRule"/>
</dbReference>
<keyword evidence="8 9" id="KW-0961">Cell wall biogenesis/degradation</keyword>
<dbReference type="InterPro" id="IPR050979">
    <property type="entry name" value="LD-transpeptidase"/>
</dbReference>
<evidence type="ECO:0000256" key="8">
    <source>
        <dbReference type="ARBA" id="ARBA00023316"/>
    </source>
</evidence>